<dbReference type="KEGG" id="vta:B1303"/>
<dbReference type="Proteomes" id="UP000235828">
    <property type="component" value="Chromosome B"/>
</dbReference>
<protein>
    <submittedName>
        <fullName evidence="2">Uncharacterized protein</fullName>
    </submittedName>
</protein>
<accession>A0A2N8ZLY6</accession>
<dbReference type="EMBL" id="LT960612">
    <property type="protein sequence ID" value="SON52914.1"/>
    <property type="molecule type" value="Genomic_DNA"/>
</dbReference>
<organism evidence="2 3">
    <name type="scientific">Vibrio tapetis subsp. tapetis</name>
    <dbReference type="NCBI Taxonomy" id="1671868"/>
    <lineage>
        <taxon>Bacteria</taxon>
        <taxon>Pseudomonadati</taxon>
        <taxon>Pseudomonadota</taxon>
        <taxon>Gammaproteobacteria</taxon>
        <taxon>Vibrionales</taxon>
        <taxon>Vibrionaceae</taxon>
        <taxon>Vibrio</taxon>
    </lineage>
</organism>
<feature type="region of interest" description="Disordered" evidence="1">
    <location>
        <begin position="1"/>
        <end position="29"/>
    </location>
</feature>
<feature type="compositionally biased region" description="Basic and acidic residues" evidence="1">
    <location>
        <begin position="15"/>
        <end position="24"/>
    </location>
</feature>
<proteinExistence type="predicted"/>
<dbReference type="AlphaFoldDB" id="A0A2N8ZLY6"/>
<evidence type="ECO:0000256" key="1">
    <source>
        <dbReference type="SAM" id="MobiDB-lite"/>
    </source>
</evidence>
<sequence length="48" mass="5256">MGSGLFSPRNGKGNHTPERFKKSQPDTPINMPLALKRVALSKFAGLFL</sequence>
<evidence type="ECO:0000313" key="3">
    <source>
        <dbReference type="Proteomes" id="UP000235828"/>
    </source>
</evidence>
<reference evidence="2 3" key="1">
    <citation type="submission" date="2017-10" db="EMBL/GenBank/DDBJ databases">
        <authorList>
            <person name="Banno H."/>
            <person name="Chua N.-H."/>
        </authorList>
    </citation>
    <scope>NUCLEOTIDE SEQUENCE [LARGE SCALE GENOMIC DNA]</scope>
    <source>
        <strain evidence="2">Vibrio tapetis CECT4600</strain>
    </source>
</reference>
<evidence type="ECO:0000313" key="2">
    <source>
        <dbReference type="EMBL" id="SON52914.1"/>
    </source>
</evidence>
<name>A0A2N8ZLY6_9VIBR</name>
<keyword evidence="3" id="KW-1185">Reference proteome</keyword>
<gene>
    <name evidence="2" type="ORF">VTAP4600_B1303</name>
</gene>